<organism evidence="1">
    <name type="scientific">marine sediment metagenome</name>
    <dbReference type="NCBI Taxonomy" id="412755"/>
    <lineage>
        <taxon>unclassified sequences</taxon>
        <taxon>metagenomes</taxon>
        <taxon>ecological metagenomes</taxon>
    </lineage>
</organism>
<name>X1F9C7_9ZZZZ</name>
<sequence length="116" mass="12984">MAIVTKEHAIKIADKLGAVIEKRSKKAHDLALIYHKGQLVAQFGIKRGSRKELGHDHIPNSLHIRPRQARLLGECPLSRENWLEIMSEQGLLLNSPTKSGKNAAMKIINMFRNSGI</sequence>
<reference evidence="1" key="1">
    <citation type="journal article" date="2014" name="Front. Microbiol.">
        <title>High frequency of phylogenetically diverse reductive dehalogenase-homologous genes in deep subseafloor sedimentary metagenomes.</title>
        <authorList>
            <person name="Kawai M."/>
            <person name="Futagami T."/>
            <person name="Toyoda A."/>
            <person name="Takaki Y."/>
            <person name="Nishi S."/>
            <person name="Hori S."/>
            <person name="Arai W."/>
            <person name="Tsubouchi T."/>
            <person name="Morono Y."/>
            <person name="Uchiyama I."/>
            <person name="Ito T."/>
            <person name="Fujiyama A."/>
            <person name="Inagaki F."/>
            <person name="Takami H."/>
        </authorList>
    </citation>
    <scope>NUCLEOTIDE SEQUENCE</scope>
    <source>
        <strain evidence="1">Expedition CK06-06</strain>
    </source>
</reference>
<evidence type="ECO:0000313" key="1">
    <source>
        <dbReference type="EMBL" id="GAH17388.1"/>
    </source>
</evidence>
<protein>
    <submittedName>
        <fullName evidence="1">Uncharacterized protein</fullName>
    </submittedName>
</protein>
<proteinExistence type="predicted"/>
<accession>X1F9C7</accession>
<comment type="caution">
    <text evidence="1">The sequence shown here is derived from an EMBL/GenBank/DDBJ whole genome shotgun (WGS) entry which is preliminary data.</text>
</comment>
<gene>
    <name evidence="1" type="ORF">S01H4_57023</name>
</gene>
<dbReference type="EMBL" id="BART01033120">
    <property type="protein sequence ID" value="GAH17388.1"/>
    <property type="molecule type" value="Genomic_DNA"/>
</dbReference>
<dbReference type="AlphaFoldDB" id="X1F9C7"/>